<dbReference type="AlphaFoldDB" id="A0A382VA50"/>
<reference evidence="1" key="1">
    <citation type="submission" date="2018-05" db="EMBL/GenBank/DDBJ databases">
        <authorList>
            <person name="Lanie J.A."/>
            <person name="Ng W.-L."/>
            <person name="Kazmierczak K.M."/>
            <person name="Andrzejewski T.M."/>
            <person name="Davidsen T.M."/>
            <person name="Wayne K.J."/>
            <person name="Tettelin H."/>
            <person name="Glass J.I."/>
            <person name="Rusch D."/>
            <person name="Podicherti R."/>
            <person name="Tsui H.-C.T."/>
            <person name="Winkler M.E."/>
        </authorList>
    </citation>
    <scope>NUCLEOTIDE SEQUENCE</scope>
</reference>
<gene>
    <name evidence="1" type="ORF">METZ01_LOCUS395625</name>
</gene>
<protein>
    <submittedName>
        <fullName evidence="1">Uncharacterized protein</fullName>
    </submittedName>
</protein>
<dbReference type="EMBL" id="UINC01149976">
    <property type="protein sequence ID" value="SVD42771.1"/>
    <property type="molecule type" value="Genomic_DNA"/>
</dbReference>
<sequence length="38" mass="4694">MSTKEILDVDMWKRPWITLKISRCFYEKITKNYSKKVL</sequence>
<organism evidence="1">
    <name type="scientific">marine metagenome</name>
    <dbReference type="NCBI Taxonomy" id="408172"/>
    <lineage>
        <taxon>unclassified sequences</taxon>
        <taxon>metagenomes</taxon>
        <taxon>ecological metagenomes</taxon>
    </lineage>
</organism>
<name>A0A382VA50_9ZZZZ</name>
<proteinExistence type="predicted"/>
<evidence type="ECO:0000313" key="1">
    <source>
        <dbReference type="EMBL" id="SVD42771.1"/>
    </source>
</evidence>
<accession>A0A382VA50</accession>
<feature type="non-terminal residue" evidence="1">
    <location>
        <position position="38"/>
    </location>
</feature>